<name>A0A410WX95_9BACL</name>
<dbReference type="AlphaFoldDB" id="A0A410WX95"/>
<keyword evidence="9" id="KW-1185">Reference proteome</keyword>
<dbReference type="GO" id="GO:0006032">
    <property type="term" value="P:chitin catabolic process"/>
    <property type="evidence" value="ECO:0007669"/>
    <property type="project" value="InterPro"/>
</dbReference>
<organism evidence="7 8">
    <name type="scientific">Paenibacillus chitinolyticus</name>
    <dbReference type="NCBI Taxonomy" id="79263"/>
    <lineage>
        <taxon>Bacteria</taxon>
        <taxon>Bacillati</taxon>
        <taxon>Bacillota</taxon>
        <taxon>Bacilli</taxon>
        <taxon>Bacillales</taxon>
        <taxon>Paenibacillaceae</taxon>
        <taxon>Paenibacillus</taxon>
    </lineage>
</organism>
<gene>
    <name evidence="6" type="ORF">M5X16_21540</name>
    <name evidence="7" type="ORF">PC41400_15700</name>
</gene>
<feature type="chain" id="PRO_5019166443" evidence="4">
    <location>
        <begin position="35"/>
        <end position="422"/>
    </location>
</feature>
<dbReference type="GO" id="GO:0004568">
    <property type="term" value="F:chitinase activity"/>
    <property type="evidence" value="ECO:0007669"/>
    <property type="project" value="InterPro"/>
</dbReference>
<proteinExistence type="predicted"/>
<dbReference type="OrthoDB" id="6018988at2"/>
<evidence type="ECO:0000256" key="1">
    <source>
        <dbReference type="ARBA" id="ARBA00022821"/>
    </source>
</evidence>
<dbReference type="InterPro" id="IPR000726">
    <property type="entry name" value="Glyco_hydro_19_cat"/>
</dbReference>
<evidence type="ECO:0000313" key="6">
    <source>
        <dbReference type="EMBL" id="MCY9598334.1"/>
    </source>
</evidence>
<evidence type="ECO:0000313" key="8">
    <source>
        <dbReference type="Proteomes" id="UP000288943"/>
    </source>
</evidence>
<feature type="region of interest" description="Disordered" evidence="3">
    <location>
        <begin position="45"/>
        <end position="72"/>
    </location>
</feature>
<dbReference type="Pfam" id="PF00182">
    <property type="entry name" value="Glyco_hydro_19"/>
    <property type="match status" value="1"/>
</dbReference>
<accession>A0A410WX95</accession>
<dbReference type="GO" id="GO:0006952">
    <property type="term" value="P:defense response"/>
    <property type="evidence" value="ECO:0007669"/>
    <property type="project" value="UniProtKB-KW"/>
</dbReference>
<keyword evidence="1" id="KW-0611">Plant defense</keyword>
<dbReference type="EMBL" id="JAMDMJ010000029">
    <property type="protein sequence ID" value="MCY9598334.1"/>
    <property type="molecule type" value="Genomic_DNA"/>
</dbReference>
<dbReference type="GO" id="GO:0016998">
    <property type="term" value="P:cell wall macromolecule catabolic process"/>
    <property type="evidence" value="ECO:0007669"/>
    <property type="project" value="InterPro"/>
</dbReference>
<dbReference type="PANTHER" id="PTHR22595">
    <property type="entry name" value="CHITINASE-RELATED"/>
    <property type="match status" value="1"/>
</dbReference>
<protein>
    <submittedName>
        <fullName evidence="7">Chitinase</fullName>
    </submittedName>
</protein>
<evidence type="ECO:0000256" key="4">
    <source>
        <dbReference type="SAM" id="SignalP"/>
    </source>
</evidence>
<dbReference type="Proteomes" id="UP000288943">
    <property type="component" value="Chromosome"/>
</dbReference>
<evidence type="ECO:0000256" key="3">
    <source>
        <dbReference type="SAM" id="MobiDB-lite"/>
    </source>
</evidence>
<dbReference type="PANTHER" id="PTHR22595:SF79">
    <property type="entry name" value="CHITINASE 12"/>
    <property type="match status" value="1"/>
</dbReference>
<feature type="domain" description="Glycoside hydrolase family 19 catalytic" evidence="5">
    <location>
        <begin position="214"/>
        <end position="407"/>
    </location>
</feature>
<dbReference type="EMBL" id="CP026520">
    <property type="protein sequence ID" value="QAV19045.1"/>
    <property type="molecule type" value="Genomic_DNA"/>
</dbReference>
<dbReference type="GeneID" id="95376257"/>
<dbReference type="InterPro" id="IPR023346">
    <property type="entry name" value="Lysozyme-like_dom_sf"/>
</dbReference>
<dbReference type="Gene3D" id="1.10.530.10">
    <property type="match status" value="1"/>
</dbReference>
<evidence type="ECO:0000313" key="7">
    <source>
        <dbReference type="EMBL" id="QAV19045.1"/>
    </source>
</evidence>
<reference evidence="7 8" key="1">
    <citation type="submission" date="2018-01" db="EMBL/GenBank/DDBJ databases">
        <title>The whole genome sequencing and assembly of Paenibacillus chitinolyticus KCCM 41400 strain.</title>
        <authorList>
            <person name="Kim J.-Y."/>
            <person name="Park M.-K."/>
            <person name="Lee Y.-J."/>
            <person name="Yi H."/>
            <person name="Bahn Y.-S."/>
            <person name="Kim J.F."/>
            <person name="Lee D.-W."/>
        </authorList>
    </citation>
    <scope>NUCLEOTIDE SEQUENCE [LARGE SCALE GENOMIC DNA]</scope>
    <source>
        <strain evidence="7 8">KCCM 41400</strain>
    </source>
</reference>
<dbReference type="KEGG" id="pchi:PC41400_15700"/>
<dbReference type="SUPFAM" id="SSF53955">
    <property type="entry name" value="Lysozyme-like"/>
    <property type="match status" value="1"/>
</dbReference>
<dbReference type="CDD" id="cd00325">
    <property type="entry name" value="chitinase_GH19"/>
    <property type="match status" value="1"/>
</dbReference>
<keyword evidence="2" id="KW-1015">Disulfide bond</keyword>
<evidence type="ECO:0000313" key="9">
    <source>
        <dbReference type="Proteomes" id="UP001527202"/>
    </source>
</evidence>
<feature type="signal peptide" evidence="4">
    <location>
        <begin position="1"/>
        <end position="34"/>
    </location>
</feature>
<sequence length="422" mass="47188">MSQWKYPLSTKFMYRALCLALGSAILLSPLQALAASETSYAVEAGTSYSSHKDENDNAYRKGGKHKRLTQGSQLEVGESRVLNSKEIRKEWDGIEPEYGPDKAVEAVKAALPRKDYEELFPYRLGSAQWHEAAKGKEYYKENQTDYFSYDNLIQAVTEAANIKYKVGTRKGSKNSQEVFRLDKEGKTETLVSRSADFNSEANRGKIIETEIVDYGTFLKEGTKKNRKRELAALLAHLSHETGGGWDAAPGGPLRWGLFWNENIAGRTGQNMSNFVDPDSSKLYPGFGEKRYYGRGPIMLSWNFNYGLFSSIIYGDKNILLKNPEIVAAEGKIGFMTAILFWMTPQAPKPSAHDVMIGRWKPSKELAEKGLKPAGFGITTMVLNGLEANQPETRRAAHYRDITSRMGVDISGEKLDTLGMKPF</sequence>
<dbReference type="Proteomes" id="UP001527202">
    <property type="component" value="Unassembled WGS sequence"/>
</dbReference>
<dbReference type="RefSeq" id="WP_042225780.1">
    <property type="nucleotide sequence ID" value="NZ_CP026520.1"/>
</dbReference>
<dbReference type="Gene3D" id="3.30.20.10">
    <property type="entry name" value="Endochitinase, domain 2"/>
    <property type="match status" value="1"/>
</dbReference>
<keyword evidence="4" id="KW-0732">Signal</keyword>
<feature type="compositionally biased region" description="Basic and acidic residues" evidence="3">
    <location>
        <begin position="50"/>
        <end position="59"/>
    </location>
</feature>
<reference evidence="6 9" key="2">
    <citation type="submission" date="2022-05" db="EMBL/GenBank/DDBJ databases">
        <title>Genome Sequencing of Bee-Associated Microbes.</title>
        <authorList>
            <person name="Dunlap C."/>
        </authorList>
    </citation>
    <scope>NUCLEOTIDE SEQUENCE [LARGE SCALE GENOMIC DNA]</scope>
    <source>
        <strain evidence="6 9">NRRL B-23120</strain>
    </source>
</reference>
<evidence type="ECO:0000256" key="2">
    <source>
        <dbReference type="ARBA" id="ARBA00023157"/>
    </source>
</evidence>
<evidence type="ECO:0000259" key="5">
    <source>
        <dbReference type="Pfam" id="PF00182"/>
    </source>
</evidence>